<feature type="compositionally biased region" description="Polar residues" evidence="1">
    <location>
        <begin position="153"/>
        <end position="175"/>
    </location>
</feature>
<gene>
    <name evidence="2" type="ORF">CPA45_09370</name>
</gene>
<dbReference type="InterPro" id="IPR009576">
    <property type="entry name" value="Biofilm_formation_YgiB"/>
</dbReference>
<keyword evidence="3" id="KW-1185">Reference proteome</keyword>
<dbReference type="EMBL" id="NWUX01000006">
    <property type="protein sequence ID" value="PCF95938.1"/>
    <property type="molecule type" value="Genomic_DNA"/>
</dbReference>
<dbReference type="RefSeq" id="WP_096651294.1">
    <property type="nucleotide sequence ID" value="NZ_NWUX01000006.1"/>
</dbReference>
<evidence type="ECO:0000256" key="1">
    <source>
        <dbReference type="SAM" id="MobiDB-lite"/>
    </source>
</evidence>
<dbReference type="AlphaFoldDB" id="A0A2A4HKN9"/>
<dbReference type="OrthoDB" id="5903948at2"/>
<proteinExistence type="predicted"/>
<organism evidence="2 3">
    <name type="scientific">Vreelandella nigrificans</name>
    <dbReference type="NCBI Taxonomy" id="2042704"/>
    <lineage>
        <taxon>Bacteria</taxon>
        <taxon>Pseudomonadati</taxon>
        <taxon>Pseudomonadota</taxon>
        <taxon>Gammaproteobacteria</taxon>
        <taxon>Oceanospirillales</taxon>
        <taxon>Halomonadaceae</taxon>
        <taxon>Vreelandella</taxon>
    </lineage>
</organism>
<feature type="region of interest" description="Disordered" evidence="1">
    <location>
        <begin position="153"/>
        <end position="213"/>
    </location>
</feature>
<reference evidence="3" key="1">
    <citation type="submission" date="2017-09" db="EMBL/GenBank/DDBJ databases">
        <authorList>
            <person name="Cho G.-S."/>
            <person name="Oguntoyinbo F.A."/>
            <person name="Cnockaert M."/>
            <person name="Kabisch J."/>
            <person name="Neve H."/>
            <person name="Bockelmann W."/>
            <person name="Wenning M."/>
            <person name="Franz C.M."/>
            <person name="Vandamme P."/>
        </authorList>
    </citation>
    <scope>NUCLEOTIDE SEQUENCE [LARGE SCALE GENOMIC DNA]</scope>
    <source>
        <strain evidence="3">MBT G8648</strain>
    </source>
</reference>
<dbReference type="Pfam" id="PF06693">
    <property type="entry name" value="DUF1190"/>
    <property type="match status" value="1"/>
</dbReference>
<sequence>MSKHDQTPHLPRRKRSARLSLAVMGAGAFGLTACGQPPQEEQITEVRFDEPRSFQSVEECVAANIYTRSACEDAYSASLEAVPRFSTLEECEAEHGEGACTAPTEAQAQAATGSSGGSWFMPAMMGYMVGSMMSNTNRGRSFERVYQEPVYRNRQNQGNWNTASTQATQRVTQRNEAMRSSVVQNRQAAQSRQASTQRSGFGSRSSARGGWGS</sequence>
<evidence type="ECO:0000313" key="2">
    <source>
        <dbReference type="EMBL" id="PCF95938.1"/>
    </source>
</evidence>
<feature type="compositionally biased region" description="Low complexity" evidence="1">
    <location>
        <begin position="184"/>
        <end position="213"/>
    </location>
</feature>
<protein>
    <recommendedName>
        <fullName evidence="4">DUF1190 domain-containing protein</fullName>
    </recommendedName>
</protein>
<evidence type="ECO:0008006" key="4">
    <source>
        <dbReference type="Google" id="ProtNLM"/>
    </source>
</evidence>
<evidence type="ECO:0000313" key="3">
    <source>
        <dbReference type="Proteomes" id="UP000218677"/>
    </source>
</evidence>
<name>A0A2A4HKN9_9GAMM</name>
<dbReference type="Proteomes" id="UP000218677">
    <property type="component" value="Unassembled WGS sequence"/>
</dbReference>
<dbReference type="PROSITE" id="PS51257">
    <property type="entry name" value="PROKAR_LIPOPROTEIN"/>
    <property type="match status" value="1"/>
</dbReference>
<accession>A0A2A4HKN9</accession>
<comment type="caution">
    <text evidence="2">The sequence shown here is derived from an EMBL/GenBank/DDBJ whole genome shotgun (WGS) entry which is preliminary data.</text>
</comment>